<evidence type="ECO:0000256" key="9">
    <source>
        <dbReference type="ARBA" id="ARBA00037998"/>
    </source>
</evidence>
<accession>A0A1M6BUR9</accession>
<keyword evidence="7 10" id="KW-1133">Transmembrane helix</keyword>
<dbReference type="GO" id="GO:1903806">
    <property type="term" value="P:L-isoleucine import across plasma membrane"/>
    <property type="evidence" value="ECO:0007669"/>
    <property type="project" value="TreeGrafter"/>
</dbReference>
<dbReference type="AlphaFoldDB" id="A0A1M6BUR9"/>
<dbReference type="PANTHER" id="PTHR11795:SF371">
    <property type="entry name" value="HIGH-AFFINITY BRANCHED-CHAIN AMINO ACID TRANSPORT SYSTEM PERMEASE PROTEIN LIVH"/>
    <property type="match status" value="1"/>
</dbReference>
<dbReference type="CDD" id="cd06582">
    <property type="entry name" value="TM_PBP1_LivH_like"/>
    <property type="match status" value="1"/>
</dbReference>
<dbReference type="InterPro" id="IPR052157">
    <property type="entry name" value="BCAA_transport_permease"/>
</dbReference>
<proteinExistence type="inferred from homology"/>
<protein>
    <submittedName>
        <fullName evidence="11">Amino acid/amide ABC transporter membrane protein 1, HAAT family (TC 3.A.1.4.-)</fullName>
    </submittedName>
</protein>
<evidence type="ECO:0000256" key="7">
    <source>
        <dbReference type="ARBA" id="ARBA00022989"/>
    </source>
</evidence>
<keyword evidence="4" id="KW-0997">Cell inner membrane</keyword>
<evidence type="ECO:0000256" key="8">
    <source>
        <dbReference type="ARBA" id="ARBA00023136"/>
    </source>
</evidence>
<sequence length="308" mass="32907">MSLLQFYLLSKGGTTLILFLQQLINGLSVGSIYAVIALGYTMVYGIIKLINFAHGEVMMMGAYFAFITVIATGMPFIAVLVVSMVLAALLGITIETLAYKPLRKAPRISALITAIGMSLFLQNLALVIFKADPKVMPSDVIVKKPIMIGPLQIGTVTIITIVLSIFFMVLLDFFIKRTKPGKAMRAVSEDKEASILMGINVNRTISITFAIGSALGALGGVLYAIAYTQVYPTMGIMPGLKAFVAAVLGGIGLIPGAMLGGFVIGMVETITKAYISSQWSDAIVFGILIVVLIFKPTGILGKNEREKV</sequence>
<evidence type="ECO:0000256" key="1">
    <source>
        <dbReference type="ARBA" id="ARBA00004651"/>
    </source>
</evidence>
<evidence type="ECO:0000256" key="5">
    <source>
        <dbReference type="ARBA" id="ARBA00022692"/>
    </source>
</evidence>
<evidence type="ECO:0000256" key="6">
    <source>
        <dbReference type="ARBA" id="ARBA00022970"/>
    </source>
</evidence>
<keyword evidence="2" id="KW-0813">Transport</keyword>
<dbReference type="Proteomes" id="UP000184052">
    <property type="component" value="Unassembled WGS sequence"/>
</dbReference>
<dbReference type="STRING" id="1121476.SAMN02745751_00480"/>
<comment type="subcellular location">
    <subcellularLocation>
        <location evidence="1">Cell membrane</location>
        <topology evidence="1">Multi-pass membrane protein</topology>
    </subcellularLocation>
</comment>
<keyword evidence="8 10" id="KW-0472">Membrane</keyword>
<keyword evidence="3" id="KW-1003">Cell membrane</keyword>
<feature type="transmembrane region" description="Helical" evidence="10">
    <location>
        <begin position="151"/>
        <end position="175"/>
    </location>
</feature>
<feature type="transmembrane region" description="Helical" evidence="10">
    <location>
        <begin position="62"/>
        <end position="90"/>
    </location>
</feature>
<keyword evidence="5 10" id="KW-0812">Transmembrane</keyword>
<feature type="transmembrane region" description="Helical" evidence="10">
    <location>
        <begin position="279"/>
        <end position="300"/>
    </location>
</feature>
<evidence type="ECO:0000256" key="10">
    <source>
        <dbReference type="SAM" id="Phobius"/>
    </source>
</evidence>
<dbReference type="EMBL" id="FQZL01000005">
    <property type="protein sequence ID" value="SHI52489.1"/>
    <property type="molecule type" value="Genomic_DNA"/>
</dbReference>
<dbReference type="GO" id="GO:0042941">
    <property type="term" value="P:D-alanine transmembrane transport"/>
    <property type="evidence" value="ECO:0007669"/>
    <property type="project" value="TreeGrafter"/>
</dbReference>
<gene>
    <name evidence="11" type="ORF">SAMN02745751_00480</name>
</gene>
<evidence type="ECO:0000256" key="3">
    <source>
        <dbReference type="ARBA" id="ARBA00022475"/>
    </source>
</evidence>
<dbReference type="Pfam" id="PF02653">
    <property type="entry name" value="BPD_transp_2"/>
    <property type="match status" value="1"/>
</dbReference>
<dbReference type="GO" id="GO:0015192">
    <property type="term" value="F:L-phenylalanine transmembrane transporter activity"/>
    <property type="evidence" value="ECO:0007669"/>
    <property type="project" value="TreeGrafter"/>
</dbReference>
<organism evidence="11 12">
    <name type="scientific">Dethiosulfatibacter aminovorans DSM 17477</name>
    <dbReference type="NCBI Taxonomy" id="1121476"/>
    <lineage>
        <taxon>Bacteria</taxon>
        <taxon>Bacillati</taxon>
        <taxon>Bacillota</taxon>
        <taxon>Tissierellia</taxon>
        <taxon>Dethiosulfatibacter</taxon>
    </lineage>
</organism>
<dbReference type="GO" id="GO:0005886">
    <property type="term" value="C:plasma membrane"/>
    <property type="evidence" value="ECO:0007669"/>
    <property type="project" value="UniProtKB-SubCell"/>
</dbReference>
<feature type="transmembrane region" description="Helical" evidence="10">
    <location>
        <begin position="242"/>
        <end position="267"/>
    </location>
</feature>
<dbReference type="GO" id="GO:0015808">
    <property type="term" value="P:L-alanine transport"/>
    <property type="evidence" value="ECO:0007669"/>
    <property type="project" value="TreeGrafter"/>
</dbReference>
<dbReference type="PANTHER" id="PTHR11795">
    <property type="entry name" value="BRANCHED-CHAIN AMINO ACID TRANSPORT SYSTEM PERMEASE PROTEIN LIVH"/>
    <property type="match status" value="1"/>
</dbReference>
<dbReference type="GO" id="GO:0015190">
    <property type="term" value="F:L-leucine transmembrane transporter activity"/>
    <property type="evidence" value="ECO:0007669"/>
    <property type="project" value="TreeGrafter"/>
</dbReference>
<evidence type="ECO:0000256" key="4">
    <source>
        <dbReference type="ARBA" id="ARBA00022519"/>
    </source>
</evidence>
<evidence type="ECO:0000256" key="2">
    <source>
        <dbReference type="ARBA" id="ARBA00022448"/>
    </source>
</evidence>
<dbReference type="GO" id="GO:0005304">
    <property type="term" value="F:L-valine transmembrane transporter activity"/>
    <property type="evidence" value="ECO:0007669"/>
    <property type="project" value="TreeGrafter"/>
</dbReference>
<comment type="similarity">
    <text evidence="9">Belongs to the binding-protein-dependent transport system permease family. LivHM subfamily.</text>
</comment>
<name>A0A1M6BUR9_9FIRM</name>
<reference evidence="11 12" key="1">
    <citation type="submission" date="2016-11" db="EMBL/GenBank/DDBJ databases">
        <authorList>
            <person name="Jaros S."/>
            <person name="Januszkiewicz K."/>
            <person name="Wedrychowicz H."/>
        </authorList>
    </citation>
    <scope>NUCLEOTIDE SEQUENCE [LARGE SCALE GENOMIC DNA]</scope>
    <source>
        <strain evidence="11 12">DSM 17477</strain>
    </source>
</reference>
<keyword evidence="12" id="KW-1185">Reference proteome</keyword>
<feature type="transmembrane region" description="Helical" evidence="10">
    <location>
        <begin position="207"/>
        <end position="230"/>
    </location>
</feature>
<evidence type="ECO:0000313" key="12">
    <source>
        <dbReference type="Proteomes" id="UP000184052"/>
    </source>
</evidence>
<dbReference type="InterPro" id="IPR001851">
    <property type="entry name" value="ABC_transp_permease"/>
</dbReference>
<feature type="transmembrane region" description="Helical" evidence="10">
    <location>
        <begin position="110"/>
        <end position="131"/>
    </location>
</feature>
<dbReference type="OrthoDB" id="9807115at2"/>
<keyword evidence="6" id="KW-0029">Amino-acid transport</keyword>
<evidence type="ECO:0000313" key="11">
    <source>
        <dbReference type="EMBL" id="SHI52489.1"/>
    </source>
</evidence>
<dbReference type="GO" id="GO:0015188">
    <property type="term" value="F:L-isoleucine transmembrane transporter activity"/>
    <property type="evidence" value="ECO:0007669"/>
    <property type="project" value="TreeGrafter"/>
</dbReference>